<comment type="caution">
    <text evidence="3">The sequence shown here is derived from an EMBL/GenBank/DDBJ whole genome shotgun (WGS) entry which is preliminary data.</text>
</comment>
<reference evidence="3" key="1">
    <citation type="journal article" date="2014" name="Front. Microbiol.">
        <title>High frequency of phylogenetically diverse reductive dehalogenase-homologous genes in deep subseafloor sedimentary metagenomes.</title>
        <authorList>
            <person name="Kawai M."/>
            <person name="Futagami T."/>
            <person name="Toyoda A."/>
            <person name="Takaki Y."/>
            <person name="Nishi S."/>
            <person name="Hori S."/>
            <person name="Arai W."/>
            <person name="Tsubouchi T."/>
            <person name="Morono Y."/>
            <person name="Uchiyama I."/>
            <person name="Ito T."/>
            <person name="Fujiyama A."/>
            <person name="Inagaki F."/>
            <person name="Takami H."/>
        </authorList>
    </citation>
    <scope>NUCLEOTIDE SEQUENCE</scope>
    <source>
        <strain evidence="3">Expedition CK06-06</strain>
    </source>
</reference>
<protein>
    <recommendedName>
        <fullName evidence="4">Glycosyl transferase family 1 domain-containing protein</fullName>
    </recommendedName>
</protein>
<dbReference type="PANTHER" id="PTHR12526">
    <property type="entry name" value="GLYCOSYLTRANSFERASE"/>
    <property type="match status" value="1"/>
</dbReference>
<name>X1SBK3_9ZZZZ</name>
<feature type="non-terminal residue" evidence="3">
    <location>
        <position position="1"/>
    </location>
</feature>
<dbReference type="GO" id="GO:0016757">
    <property type="term" value="F:glycosyltransferase activity"/>
    <property type="evidence" value="ECO:0007669"/>
    <property type="project" value="InterPro"/>
</dbReference>
<dbReference type="Pfam" id="PF13439">
    <property type="entry name" value="Glyco_transf_4"/>
    <property type="match status" value="1"/>
</dbReference>
<evidence type="ECO:0000259" key="2">
    <source>
        <dbReference type="Pfam" id="PF13439"/>
    </source>
</evidence>
<dbReference type="AlphaFoldDB" id="X1SBK3"/>
<dbReference type="InterPro" id="IPR001296">
    <property type="entry name" value="Glyco_trans_1"/>
</dbReference>
<gene>
    <name evidence="3" type="ORF">S12H4_13608</name>
</gene>
<sequence>NVSKIHDRAKVSVIRPGIIKLPYLDYISLVISHRKEIFQQIKEFKPDVIVGFGILNSYLSARATKGSNIPFIYYWIDVLHKLVPSTLFRPIGRGIESITLKRSDRVLVINDKLGDYVIKLGAPQERVQVLQAGINTKQFNSTCNGDQVRQQYGLGKGDTVLFFMGWLYRFSGLKEVILQLAKDKKHGLKLLIIGEGDSYEELCKLREEYKLQNQVILTGKKTYQEIPGFIAAADICLLPAYPWEPIMQDIVPIKMYEYMAMGKPVISTRLPGIVKEFGEGNGVVYVNKPEDAIAEAVGLIQSGSCQMLGAKARSHVERHSWDRITDEFEEILEQAIKDKQKSPPSGRM</sequence>
<dbReference type="SUPFAM" id="SSF53756">
    <property type="entry name" value="UDP-Glycosyltransferase/glycogen phosphorylase"/>
    <property type="match status" value="1"/>
</dbReference>
<accession>X1SBK3</accession>
<feature type="domain" description="Glycosyl transferase family 1" evidence="1">
    <location>
        <begin position="148"/>
        <end position="300"/>
    </location>
</feature>
<evidence type="ECO:0000313" key="3">
    <source>
        <dbReference type="EMBL" id="GAI76461.1"/>
    </source>
</evidence>
<dbReference type="CDD" id="cd03801">
    <property type="entry name" value="GT4_PimA-like"/>
    <property type="match status" value="1"/>
</dbReference>
<dbReference type="EMBL" id="BARW01006482">
    <property type="protein sequence ID" value="GAI76461.1"/>
    <property type="molecule type" value="Genomic_DNA"/>
</dbReference>
<dbReference type="Gene3D" id="3.40.50.2000">
    <property type="entry name" value="Glycogen Phosphorylase B"/>
    <property type="match status" value="2"/>
</dbReference>
<dbReference type="Pfam" id="PF00534">
    <property type="entry name" value="Glycos_transf_1"/>
    <property type="match status" value="1"/>
</dbReference>
<proteinExistence type="predicted"/>
<dbReference type="InterPro" id="IPR028098">
    <property type="entry name" value="Glyco_trans_4-like_N"/>
</dbReference>
<feature type="domain" description="Glycosyltransferase subfamily 4-like N-terminal" evidence="2">
    <location>
        <begin position="11"/>
        <end position="137"/>
    </location>
</feature>
<evidence type="ECO:0000259" key="1">
    <source>
        <dbReference type="Pfam" id="PF00534"/>
    </source>
</evidence>
<evidence type="ECO:0008006" key="4">
    <source>
        <dbReference type="Google" id="ProtNLM"/>
    </source>
</evidence>
<organism evidence="3">
    <name type="scientific">marine sediment metagenome</name>
    <dbReference type="NCBI Taxonomy" id="412755"/>
    <lineage>
        <taxon>unclassified sequences</taxon>
        <taxon>metagenomes</taxon>
        <taxon>ecological metagenomes</taxon>
    </lineage>
</organism>